<proteinExistence type="predicted"/>
<feature type="compositionally biased region" description="Pro residues" evidence="1">
    <location>
        <begin position="419"/>
        <end position="428"/>
    </location>
</feature>
<evidence type="ECO:0000256" key="1">
    <source>
        <dbReference type="SAM" id="MobiDB-lite"/>
    </source>
</evidence>
<evidence type="ECO:0000313" key="3">
    <source>
        <dbReference type="Proteomes" id="UP000613580"/>
    </source>
</evidence>
<dbReference type="Proteomes" id="UP000613580">
    <property type="component" value="Unassembled WGS sequence"/>
</dbReference>
<feature type="compositionally biased region" description="Low complexity" evidence="1">
    <location>
        <begin position="180"/>
        <end position="196"/>
    </location>
</feature>
<comment type="caution">
    <text evidence="2">The sequence shown here is derived from an EMBL/GenBank/DDBJ whole genome shotgun (WGS) entry which is preliminary data.</text>
</comment>
<dbReference type="OrthoDB" id="3232670at2759"/>
<feature type="compositionally biased region" description="Basic and acidic residues" evidence="1">
    <location>
        <begin position="67"/>
        <end position="84"/>
    </location>
</feature>
<feature type="compositionally biased region" description="Pro residues" evidence="1">
    <location>
        <begin position="197"/>
        <end position="210"/>
    </location>
</feature>
<feature type="region of interest" description="Disordered" evidence="1">
    <location>
        <begin position="1"/>
        <end position="131"/>
    </location>
</feature>
<name>A0A8H6SCE3_MYCCL</name>
<keyword evidence="3" id="KW-1185">Reference proteome</keyword>
<feature type="region of interest" description="Disordered" evidence="1">
    <location>
        <begin position="148"/>
        <end position="321"/>
    </location>
</feature>
<feature type="compositionally biased region" description="Polar residues" evidence="1">
    <location>
        <begin position="148"/>
        <end position="159"/>
    </location>
</feature>
<feature type="compositionally biased region" description="Polar residues" evidence="1">
    <location>
        <begin position="8"/>
        <end position="18"/>
    </location>
</feature>
<dbReference type="AlphaFoldDB" id="A0A8H6SCE3"/>
<feature type="compositionally biased region" description="Low complexity" evidence="1">
    <location>
        <begin position="286"/>
        <end position="304"/>
    </location>
</feature>
<dbReference type="EMBL" id="JACAZE010000017">
    <property type="protein sequence ID" value="KAF7296160.1"/>
    <property type="molecule type" value="Genomic_DNA"/>
</dbReference>
<feature type="region of interest" description="Disordered" evidence="1">
    <location>
        <begin position="506"/>
        <end position="525"/>
    </location>
</feature>
<evidence type="ECO:0000313" key="2">
    <source>
        <dbReference type="EMBL" id="KAF7296160.1"/>
    </source>
</evidence>
<reference evidence="2" key="1">
    <citation type="submission" date="2020-05" db="EMBL/GenBank/DDBJ databases">
        <title>Mycena genomes resolve the evolution of fungal bioluminescence.</title>
        <authorList>
            <person name="Tsai I.J."/>
        </authorList>
    </citation>
    <scope>NUCLEOTIDE SEQUENCE</scope>
    <source>
        <strain evidence="2">110903Hualien_Pintung</strain>
    </source>
</reference>
<sequence length="551" mass="59312">MFGAGQLPTPSSSGSGQSYFDPEQHPQGRGRAAAPSVVNSVRPRRKSPPSMYVAYETHVAKPPKPLLKLEKTKRKEQEKGKERAQTVVETPVPSPVGSGPRGKRARAATLAADSGPSPDQDGTRRGLMKRPSIASFLSLRKKTTGSISIPNPFSTASSSHPPPPLAVVTTFPERPALKRSATASSSGSGSIPQFHLPRPPLPVPPMPYGTPPNIQQTHVHPGADFSTDDLLYQDDDDEEIQEVPRNYNPNAPPRTSKAARLLGNDPAPSSQRYPKYRIPDAPYYISDSPASSVSSLASSSAPFSSRRRRVGTGDSQTTFVDGDAGMFYTEEGGWYADDAHYPAKPAGAGMDDWDDGADHVGQTRRDSMMISPIEFKRSSMSVFPPGAAQPDSDAESPLDGQERDVGSEGDEEEEADSVPPTPIAPLGPRPRRPNTAPNAHRPPRVDSHIHHAYAFTHLRQHEDGYRRDSAFSQAEAMAAARPDTPFMDVLIARGGAPASAVANRAISPSGDRHARSPSAALSFTTRSETGWQGEWNSGDMGEVMNKLRTLR</sequence>
<accession>A0A8H6SCE3</accession>
<feature type="compositionally biased region" description="Acidic residues" evidence="1">
    <location>
        <begin position="407"/>
        <end position="416"/>
    </location>
</feature>
<gene>
    <name evidence="2" type="ORF">HMN09_01084400</name>
</gene>
<protein>
    <submittedName>
        <fullName evidence="2">Uncharacterized protein</fullName>
    </submittedName>
</protein>
<feature type="region of interest" description="Disordered" evidence="1">
    <location>
        <begin position="380"/>
        <end position="446"/>
    </location>
</feature>
<feature type="compositionally biased region" description="Low complexity" evidence="1">
    <location>
        <begin position="86"/>
        <end position="98"/>
    </location>
</feature>
<organism evidence="2 3">
    <name type="scientific">Mycena chlorophos</name>
    <name type="common">Agaric fungus</name>
    <name type="synonym">Agaricus chlorophos</name>
    <dbReference type="NCBI Taxonomy" id="658473"/>
    <lineage>
        <taxon>Eukaryota</taxon>
        <taxon>Fungi</taxon>
        <taxon>Dikarya</taxon>
        <taxon>Basidiomycota</taxon>
        <taxon>Agaricomycotina</taxon>
        <taxon>Agaricomycetes</taxon>
        <taxon>Agaricomycetidae</taxon>
        <taxon>Agaricales</taxon>
        <taxon>Marasmiineae</taxon>
        <taxon>Mycenaceae</taxon>
        <taxon>Mycena</taxon>
    </lineage>
</organism>
<feature type="compositionally biased region" description="Acidic residues" evidence="1">
    <location>
        <begin position="231"/>
        <end position="241"/>
    </location>
</feature>